<evidence type="ECO:0000256" key="1">
    <source>
        <dbReference type="SAM" id="SignalP"/>
    </source>
</evidence>
<evidence type="ECO:0000313" key="3">
    <source>
        <dbReference type="Proteomes" id="UP000193920"/>
    </source>
</evidence>
<organism evidence="2 3">
    <name type="scientific">Neocallimastix californiae</name>
    <dbReference type="NCBI Taxonomy" id="1754190"/>
    <lineage>
        <taxon>Eukaryota</taxon>
        <taxon>Fungi</taxon>
        <taxon>Fungi incertae sedis</taxon>
        <taxon>Chytridiomycota</taxon>
        <taxon>Chytridiomycota incertae sedis</taxon>
        <taxon>Neocallimastigomycetes</taxon>
        <taxon>Neocallimastigales</taxon>
        <taxon>Neocallimastigaceae</taxon>
        <taxon>Neocallimastix</taxon>
    </lineage>
</organism>
<evidence type="ECO:0000313" key="2">
    <source>
        <dbReference type="EMBL" id="ORY56523.1"/>
    </source>
</evidence>
<feature type="chain" id="PRO_5011005962" evidence="1">
    <location>
        <begin position="21"/>
        <end position="257"/>
    </location>
</feature>
<accession>A0A1Y2DB73</accession>
<dbReference type="EMBL" id="MCOG01000073">
    <property type="protein sequence ID" value="ORY56523.1"/>
    <property type="molecule type" value="Genomic_DNA"/>
</dbReference>
<feature type="signal peptide" evidence="1">
    <location>
        <begin position="1"/>
        <end position="20"/>
    </location>
</feature>
<comment type="caution">
    <text evidence="2">The sequence shown here is derived from an EMBL/GenBank/DDBJ whole genome shotgun (WGS) entry which is preliminary data.</text>
</comment>
<protein>
    <submittedName>
        <fullName evidence="2">Uncharacterized protein</fullName>
    </submittedName>
</protein>
<dbReference type="AlphaFoldDB" id="A0A1Y2DB73"/>
<dbReference type="OrthoDB" id="2251794at2759"/>
<dbReference type="Proteomes" id="UP000193920">
    <property type="component" value="Unassembled WGS sequence"/>
</dbReference>
<reference evidence="2 3" key="1">
    <citation type="submission" date="2016-08" db="EMBL/GenBank/DDBJ databases">
        <title>A Parts List for Fungal Cellulosomes Revealed by Comparative Genomics.</title>
        <authorList>
            <consortium name="DOE Joint Genome Institute"/>
            <person name="Haitjema C.H."/>
            <person name="Gilmore S.P."/>
            <person name="Henske J.K."/>
            <person name="Solomon K.V."/>
            <person name="De Groot R."/>
            <person name="Kuo A."/>
            <person name="Mondo S.J."/>
            <person name="Salamov A.A."/>
            <person name="Labutti K."/>
            <person name="Zhao Z."/>
            <person name="Chiniquy J."/>
            <person name="Barry K."/>
            <person name="Brewer H.M."/>
            <person name="Purvine S.O."/>
            <person name="Wright A.T."/>
            <person name="Boxma B."/>
            <person name="Van Alen T."/>
            <person name="Hackstein J.H."/>
            <person name="Baker S.E."/>
            <person name="Grigoriev I.V."/>
            <person name="O'Malley M.A."/>
        </authorList>
    </citation>
    <scope>NUCLEOTIDE SEQUENCE [LARGE SCALE GENOMIC DNA]</scope>
    <source>
        <strain evidence="2 3">G1</strain>
    </source>
</reference>
<keyword evidence="3" id="KW-1185">Reference proteome</keyword>
<name>A0A1Y2DB73_9FUNG</name>
<proteinExistence type="predicted"/>
<keyword evidence="1" id="KW-0732">Signal</keyword>
<sequence length="257" mass="27324">MRLNSKIILSLLVAIPSALAAVNGACSNGKKGICISTTTCSNYKGSVSNNNCPKDPNNIKCCSNIPCKSGSKSGTCMFTKECGSGYTTISGLCPGGNDFKCCVKSSGGSGGNIVRTIPAGMGTVFTHMGWQMITSPSSNQYKLRQKYGQKFDSKGFGKINGKYVVAVTTWYGNVGDTLKINFANGQTMDAVIGDIKNQNDDGCNQYGHQNGKCVLEFVVDKTAGFAGYNGNKTPTNQLTWLKNNRVTKVTNNGHLPF</sequence>
<dbReference type="STRING" id="1754190.A0A1Y2DB73"/>
<gene>
    <name evidence="2" type="ORF">LY90DRAFT_701808</name>
</gene>